<name>A0A2G9F6Z5_9FUSO</name>
<dbReference type="Proteomes" id="UP000230719">
    <property type="component" value="Unassembled WGS sequence"/>
</dbReference>
<accession>A0A2G9F6Z5</accession>
<reference evidence="1 2" key="1">
    <citation type="submission" date="2017-08" db="EMBL/GenBank/DDBJ databases">
        <title>Analysis of Fusobacterium persistence and antibiotic response in human colorectal.</title>
        <authorList>
            <person name="Bullman S."/>
        </authorList>
    </citation>
    <scope>NUCLEOTIDE SEQUENCE [LARGE SCALE GENOMIC DNA]</scope>
    <source>
        <strain evidence="1 2">P2_CP</strain>
    </source>
</reference>
<evidence type="ECO:0008006" key="3">
    <source>
        <dbReference type="Google" id="ProtNLM"/>
    </source>
</evidence>
<comment type="caution">
    <text evidence="1">The sequence shown here is derived from an EMBL/GenBank/DDBJ whole genome shotgun (WGS) entry which is preliminary data.</text>
</comment>
<evidence type="ECO:0000313" key="1">
    <source>
        <dbReference type="EMBL" id="PIM88948.1"/>
    </source>
</evidence>
<dbReference type="AlphaFoldDB" id="A0A2G9F6Z5"/>
<sequence>MNIEVIRLKKDDQNKLIELFLDCFSEDVYYQKLFPNKNTIRNDMKISFQEVIEFCLNNNNVLGIFEESL</sequence>
<gene>
    <name evidence="1" type="ORF">CI114_10280</name>
</gene>
<protein>
    <recommendedName>
        <fullName evidence="3">GNAT family N-acetyltransferase</fullName>
    </recommendedName>
</protein>
<evidence type="ECO:0000313" key="2">
    <source>
        <dbReference type="Proteomes" id="UP000230719"/>
    </source>
</evidence>
<dbReference type="RefSeq" id="WP_158411009.1">
    <property type="nucleotide sequence ID" value="NZ_NPND01000041.1"/>
</dbReference>
<organism evidence="1 2">
    <name type="scientific">Fusobacterium animalis</name>
    <dbReference type="NCBI Taxonomy" id="76859"/>
    <lineage>
        <taxon>Bacteria</taxon>
        <taxon>Fusobacteriati</taxon>
        <taxon>Fusobacteriota</taxon>
        <taxon>Fusobacteriia</taxon>
        <taxon>Fusobacteriales</taxon>
        <taxon>Fusobacteriaceae</taxon>
        <taxon>Fusobacterium</taxon>
    </lineage>
</organism>
<proteinExistence type="predicted"/>
<dbReference type="EMBL" id="NPND01000041">
    <property type="protein sequence ID" value="PIM88948.1"/>
    <property type="molecule type" value="Genomic_DNA"/>
</dbReference>
<feature type="non-terminal residue" evidence="1">
    <location>
        <position position="69"/>
    </location>
</feature>